<reference evidence="20" key="1">
    <citation type="submission" date="2022-07" db="EMBL/GenBank/DDBJ databases">
        <title>Fungi with potential for degradation of polypropylene.</title>
        <authorList>
            <person name="Gostincar C."/>
        </authorList>
    </citation>
    <scope>NUCLEOTIDE SEQUENCE</scope>
    <source>
        <strain evidence="20">EXF-13287</strain>
    </source>
</reference>
<feature type="binding site" description="in other chain" evidence="16">
    <location>
        <position position="276"/>
    </location>
    <ligand>
        <name>substrate</name>
        <note>ligand shared between dimeric partners</note>
    </ligand>
</feature>
<protein>
    <recommendedName>
        <fullName evidence="16">ATP-dependent 6-phosphofructokinase</fullName>
        <shortName evidence="16">ATP-PFK</shortName>
        <shortName evidence="16">Phosphofructokinase</shortName>
        <ecNumber evidence="16">2.7.1.11</ecNumber>
    </recommendedName>
    <alternativeName>
        <fullName evidence="16">Phosphohexokinase</fullName>
    </alternativeName>
</protein>
<keyword evidence="13 16" id="KW-0460">Magnesium</keyword>
<dbReference type="Gene3D" id="3.40.50.450">
    <property type="match status" value="2"/>
</dbReference>
<dbReference type="PANTHER" id="PTHR13697:SF4">
    <property type="entry name" value="ATP-DEPENDENT 6-PHOSPHOFRUCTOKINASE"/>
    <property type="match status" value="1"/>
</dbReference>
<keyword evidence="9 16" id="KW-0479">Metal-binding</keyword>
<feature type="binding site" description="in other chain" evidence="16">
    <location>
        <begin position="599"/>
        <end position="601"/>
    </location>
    <ligand>
        <name>beta-D-fructose 2,6-bisphosphate</name>
        <dbReference type="ChEBI" id="CHEBI:58579"/>
        <note>allosteric activator; ligand shared between dimeric partners</note>
    </ligand>
</feature>
<dbReference type="EC" id="2.7.1.11" evidence="16"/>
<dbReference type="GO" id="GO:0016208">
    <property type="term" value="F:AMP binding"/>
    <property type="evidence" value="ECO:0007669"/>
    <property type="project" value="TreeGrafter"/>
</dbReference>
<feature type="binding site" description="in other chain" evidence="16">
    <location>
        <begin position="176"/>
        <end position="178"/>
    </location>
    <ligand>
        <name>substrate</name>
        <note>ligand shared between dimeric partners</note>
    </ligand>
</feature>
<comment type="similarity">
    <text evidence="17">Belongs to the phosphofructokinase type A (PFKA) family. ATP-dependent PFK group I subfamily. Eukaryotic two domain clade "E" sub-subfamily.</text>
</comment>
<feature type="binding site" evidence="16">
    <location>
        <position position="37"/>
    </location>
    <ligand>
        <name>ATP</name>
        <dbReference type="ChEBI" id="CHEBI:30616"/>
    </ligand>
</feature>
<evidence type="ECO:0000256" key="5">
    <source>
        <dbReference type="ARBA" id="ARBA00004679"/>
    </source>
</evidence>
<feature type="binding site" evidence="16">
    <location>
        <begin position="130"/>
        <end position="133"/>
    </location>
    <ligand>
        <name>ATP</name>
        <dbReference type="ChEBI" id="CHEBI:30616"/>
    </ligand>
</feature>
<feature type="binding site" description="in other chain" evidence="16">
    <location>
        <begin position="691"/>
        <end position="694"/>
    </location>
    <ligand>
        <name>beta-D-fructose 2,6-bisphosphate</name>
        <dbReference type="ChEBI" id="CHEBI:58579"/>
        <note>allosteric activator; ligand shared between dimeric partners</note>
    </ligand>
</feature>
<dbReference type="GO" id="GO:0051453">
    <property type="term" value="P:regulation of intracellular pH"/>
    <property type="evidence" value="ECO:0007669"/>
    <property type="project" value="UniProtKB-ARBA"/>
</dbReference>
<feature type="binding site" description="in other chain" evidence="16">
    <location>
        <begin position="220"/>
        <end position="222"/>
    </location>
    <ligand>
        <name>substrate</name>
        <note>ligand shared between dimeric partners</note>
    </ligand>
</feature>
<dbReference type="GO" id="GO:0070095">
    <property type="term" value="F:fructose-6-phosphate binding"/>
    <property type="evidence" value="ECO:0007669"/>
    <property type="project" value="TreeGrafter"/>
</dbReference>
<keyword evidence="11 16" id="KW-0418">Kinase</keyword>
<keyword evidence="7 16" id="KW-0021">Allosteric enzyme</keyword>
<feature type="binding site" evidence="16">
    <location>
        <position position="592"/>
    </location>
    <ligand>
        <name>beta-D-fructose 2,6-bisphosphate</name>
        <dbReference type="ChEBI" id="CHEBI:58579"/>
        <note>allosteric activator; ligand shared between dimeric partners</note>
    </ligand>
</feature>
<evidence type="ECO:0000256" key="13">
    <source>
        <dbReference type="ARBA" id="ARBA00022842"/>
    </source>
</evidence>
<organism evidence="20 21">
    <name type="scientific">Coniochaeta hoffmannii</name>
    <dbReference type="NCBI Taxonomy" id="91930"/>
    <lineage>
        <taxon>Eukaryota</taxon>
        <taxon>Fungi</taxon>
        <taxon>Dikarya</taxon>
        <taxon>Ascomycota</taxon>
        <taxon>Pezizomycotina</taxon>
        <taxon>Sordariomycetes</taxon>
        <taxon>Sordariomycetidae</taxon>
        <taxon>Coniochaetales</taxon>
        <taxon>Coniochaetaceae</taxon>
        <taxon>Coniochaeta</taxon>
    </lineage>
</organism>
<feature type="compositionally biased region" description="Low complexity" evidence="18">
    <location>
        <begin position="7"/>
        <end position="24"/>
    </location>
</feature>
<comment type="cofactor">
    <cofactor evidence="1 16">
        <name>Mg(2+)</name>
        <dbReference type="ChEBI" id="CHEBI:18420"/>
    </cofactor>
</comment>
<dbReference type="GO" id="GO:1902600">
    <property type="term" value="P:proton transmembrane transport"/>
    <property type="evidence" value="ECO:0007669"/>
    <property type="project" value="UniProtKB-ARBA"/>
</dbReference>
<evidence type="ECO:0000256" key="4">
    <source>
        <dbReference type="ARBA" id="ARBA00004570"/>
    </source>
</evidence>
<comment type="catalytic activity">
    <reaction evidence="15 16 17">
        <text>beta-D-fructose 6-phosphate + ATP = beta-D-fructose 1,6-bisphosphate + ADP + H(+)</text>
        <dbReference type="Rhea" id="RHEA:16109"/>
        <dbReference type="ChEBI" id="CHEBI:15378"/>
        <dbReference type="ChEBI" id="CHEBI:30616"/>
        <dbReference type="ChEBI" id="CHEBI:32966"/>
        <dbReference type="ChEBI" id="CHEBI:57634"/>
        <dbReference type="ChEBI" id="CHEBI:456216"/>
        <dbReference type="EC" id="2.7.1.11"/>
    </reaction>
</comment>
<feature type="binding site" evidence="16">
    <location>
        <begin position="100"/>
        <end position="101"/>
    </location>
    <ligand>
        <name>ATP</name>
        <dbReference type="ChEBI" id="CHEBI:30616"/>
    </ligand>
</feature>
<dbReference type="SUPFAM" id="SSF53784">
    <property type="entry name" value="Phosphofructokinase"/>
    <property type="match status" value="2"/>
</dbReference>
<evidence type="ECO:0000313" key="20">
    <source>
        <dbReference type="EMBL" id="KAJ9143273.1"/>
    </source>
</evidence>
<comment type="activity regulation">
    <text evidence="16">Allosterically activated by ADP, AMP, or fructose 2,6-bisphosphate, and allosterically inhibited by ATP or citrate.</text>
</comment>
<name>A0AA38RCA6_9PEZI</name>
<dbReference type="InterPro" id="IPR000023">
    <property type="entry name" value="Phosphofructokinase_dom"/>
</dbReference>
<dbReference type="FunFam" id="3.40.50.450:FF:000010">
    <property type="entry name" value="ATP-dependent 6-phosphofructokinase"/>
    <property type="match status" value="1"/>
</dbReference>
<dbReference type="Proteomes" id="UP001174691">
    <property type="component" value="Unassembled WGS sequence"/>
</dbReference>
<evidence type="ECO:0000256" key="7">
    <source>
        <dbReference type="ARBA" id="ARBA00022533"/>
    </source>
</evidence>
<dbReference type="PROSITE" id="PS00433">
    <property type="entry name" value="PHOSPHOFRUCTOKINASE"/>
    <property type="match status" value="2"/>
</dbReference>
<feature type="active site" description="Proton acceptor" evidence="16">
    <location>
        <position position="178"/>
    </location>
</feature>
<dbReference type="FunFam" id="3.40.50.460:FF:000007">
    <property type="entry name" value="ATP-dependent 6-phosphofructokinase"/>
    <property type="match status" value="1"/>
</dbReference>
<evidence type="ECO:0000256" key="15">
    <source>
        <dbReference type="ARBA" id="ARBA00048070"/>
    </source>
</evidence>
<keyword evidence="14 16" id="KW-0324">Glycolysis</keyword>
<dbReference type="GO" id="GO:0005945">
    <property type="term" value="C:6-phosphofructokinase complex"/>
    <property type="evidence" value="ECO:0007669"/>
    <property type="project" value="TreeGrafter"/>
</dbReference>
<dbReference type="GO" id="GO:0061621">
    <property type="term" value="P:canonical glycolysis"/>
    <property type="evidence" value="ECO:0007669"/>
    <property type="project" value="TreeGrafter"/>
</dbReference>
<dbReference type="PRINTS" id="PR00476">
    <property type="entry name" value="PHFRCTKINASE"/>
</dbReference>
<keyword evidence="10 16" id="KW-0547">Nucleotide-binding</keyword>
<comment type="subcellular location">
    <subcellularLocation>
        <location evidence="3 16">Cytoplasm</location>
    </subcellularLocation>
    <subcellularLocation>
        <location evidence="4">Mitochondrion outer membrane</location>
        <topology evidence="4">Peripheral membrane protein</topology>
        <orientation evidence="4">Cytoplasmic side</orientation>
    </subcellularLocation>
</comment>
<keyword evidence="21" id="KW-1185">Reference proteome</keyword>
<feature type="binding site" evidence="16">
    <location>
        <position position="213"/>
    </location>
    <ligand>
        <name>substrate</name>
        <note>ligand shared between dimeric partners</note>
    </ligand>
</feature>
<keyword evidence="8 16" id="KW-0808">Transferase</keyword>
<dbReference type="GO" id="GO:0030388">
    <property type="term" value="P:fructose 1,6-bisphosphate metabolic process"/>
    <property type="evidence" value="ECO:0007669"/>
    <property type="project" value="TreeGrafter"/>
</dbReference>
<evidence type="ECO:0000256" key="12">
    <source>
        <dbReference type="ARBA" id="ARBA00022840"/>
    </source>
</evidence>
<comment type="caution">
    <text evidence="20">The sequence shown here is derived from an EMBL/GenBank/DDBJ whole genome shotgun (WGS) entry which is preliminary data.</text>
</comment>
<dbReference type="PANTHER" id="PTHR13697">
    <property type="entry name" value="PHOSPHOFRUCTOKINASE"/>
    <property type="match status" value="1"/>
</dbReference>
<evidence type="ECO:0000256" key="2">
    <source>
        <dbReference type="ARBA" id="ARBA00002659"/>
    </source>
</evidence>
<keyword evidence="12 16" id="KW-0067">ATP-binding</keyword>
<feature type="binding site" evidence="16">
    <location>
        <position position="306"/>
    </location>
    <ligand>
        <name>substrate</name>
        <note>ligand shared between dimeric partners</note>
    </ligand>
</feature>
<keyword evidence="6 16" id="KW-0963">Cytoplasm</keyword>
<feature type="region of interest" description="Disordered" evidence="18">
    <location>
        <begin position="1"/>
        <end position="26"/>
    </location>
</feature>
<comment type="subunit">
    <text evidence="16">Homotetramer.</text>
</comment>
<comment type="function">
    <text evidence="2 16">Catalyzes the phosphorylation of D-fructose 6-phosphate to fructose 1,6-bisphosphate by ATP, the first committing step of glycolysis.</text>
</comment>
<feature type="binding site" description="in other chain" evidence="16">
    <location>
        <position position="763"/>
    </location>
    <ligand>
        <name>beta-D-fructose 2,6-bisphosphate</name>
        <dbReference type="ChEBI" id="CHEBI:58579"/>
        <note>allosteric activator; ligand shared between dimeric partners</note>
    </ligand>
</feature>
<feature type="region of interest" description="N-terminal catalytic PFK domain 1" evidence="16">
    <location>
        <begin position="1"/>
        <end position="404"/>
    </location>
</feature>
<dbReference type="GO" id="GO:0042802">
    <property type="term" value="F:identical protein binding"/>
    <property type="evidence" value="ECO:0007669"/>
    <property type="project" value="TreeGrafter"/>
</dbReference>
<dbReference type="NCBIfam" id="TIGR02478">
    <property type="entry name" value="6PF1K_euk"/>
    <property type="match status" value="1"/>
</dbReference>
<evidence type="ECO:0000256" key="18">
    <source>
        <dbReference type="SAM" id="MobiDB-lite"/>
    </source>
</evidence>
<evidence type="ECO:0000256" key="17">
    <source>
        <dbReference type="PIRNR" id="PIRNR000533"/>
    </source>
</evidence>
<evidence type="ECO:0000313" key="21">
    <source>
        <dbReference type="Proteomes" id="UP001174691"/>
    </source>
</evidence>
<evidence type="ECO:0000259" key="19">
    <source>
        <dbReference type="Pfam" id="PF00365"/>
    </source>
</evidence>
<comment type="caution">
    <text evidence="16">Lacks conserved residue(s) required for the propagation of feature annotation.</text>
</comment>
<dbReference type="InterPro" id="IPR015912">
    <property type="entry name" value="Phosphofructokinase_CS"/>
</dbReference>
<feature type="binding site" description="in other chain" evidence="16">
    <location>
        <position position="496"/>
    </location>
    <ligand>
        <name>beta-D-fructose 2,6-bisphosphate</name>
        <dbReference type="ChEBI" id="CHEBI:58579"/>
        <note>allosteric activator; ligand shared between dimeric partners</note>
    </ligand>
</feature>
<dbReference type="Pfam" id="PF00365">
    <property type="entry name" value="PFK"/>
    <property type="match status" value="2"/>
</dbReference>
<dbReference type="GO" id="GO:0048029">
    <property type="term" value="F:monosaccharide binding"/>
    <property type="evidence" value="ECO:0007669"/>
    <property type="project" value="TreeGrafter"/>
</dbReference>
<evidence type="ECO:0000256" key="3">
    <source>
        <dbReference type="ARBA" id="ARBA00004496"/>
    </source>
</evidence>
<comment type="pathway">
    <text evidence="5 16 17">Carbohydrate degradation; glycolysis; D-glyceraldehyde 3-phosphate and glycerone phosphate from D-glucose: step 3/4.</text>
</comment>
<sequence>MELNETPGSTPAAPSHGAAAAAPTKPKKKIAIMTSGGDSPGMNGVVRACVRMAIHMGCEAYCVYEGYEGLVQGGDFIRKMEWHDVRGWLSEGGTLIGTARCMAFYERAGRLTAARNMVVHGIDALIICGGDGSLTGADRFRAEWPSLLEELVSSGRLTEAEVEPYRSLNIVGLVGSIDNDLSGTDATIGCYSALARVCEMVDYIEATASSHSRAFVIEVMGRHCGWLALMAGVATGADFIFIPEKPREDNWREEMTSVIEKHRKLGKRKTIVIVAEGAQDRHGAKITCEQLKDLLADKGGLALDTRITTLGHVQRGGTAVAYDRMLGTLQGVEAVKAVLEATPETETCFIAITENKIVRKPLMEAVRNTKEVAQAIEAHDFDKAMALRDTEFADQYRSYMMTTRVQLDNEMLLPEDKRMKIGFINVGAPAGGMNAAVRAAVAYCLSRGHQAVAIHNGFAGFARHHDDKPLGSVRPFDWLEVDGWASKGGSEIGTNRELPSESGMDLIASLVSKYELDALFLVGGFEAFNAVSQLRKARDKFPSLCIPMALLPATISNNVPGTEYSLGSDTCLNELVNYCDKIKQSASATRRRVFVIETQGGRSGYVATLAGLGVGASAVYTPEEGISIDMLASDVHHLKEVFEHDKGQSRAGRLILVNEKASKVYTAKLIADIIREEAHDRFEARDSIPGHVQQGGVPSAMDRCRAVRLAIKCIEHLETYGPGARERVRADPLSAAVIGIKGADVVFTPTKTLEESDTDWPNRRPLEAYWTDMKEVVDILGGRPSYKRPEKSLTGLRAKDVKRGLAEDH</sequence>
<evidence type="ECO:0000256" key="6">
    <source>
        <dbReference type="ARBA" id="ARBA00022490"/>
    </source>
</evidence>
<dbReference type="InterPro" id="IPR035966">
    <property type="entry name" value="PKF_sf"/>
</dbReference>
<feature type="binding site" description="in other chain" evidence="16">
    <location>
        <position position="659"/>
    </location>
    <ligand>
        <name>beta-D-fructose 2,6-bisphosphate</name>
        <dbReference type="ChEBI" id="CHEBI:58579"/>
        <note>allosteric activator; ligand shared between dimeric partners</note>
    </ligand>
</feature>
<dbReference type="EMBL" id="JANBVN010000112">
    <property type="protein sequence ID" value="KAJ9143273.1"/>
    <property type="molecule type" value="Genomic_DNA"/>
</dbReference>
<dbReference type="GO" id="GO:0046872">
    <property type="term" value="F:metal ion binding"/>
    <property type="evidence" value="ECO:0007669"/>
    <property type="project" value="UniProtKB-KW"/>
</dbReference>
<dbReference type="Gene3D" id="3.40.50.460">
    <property type="entry name" value="Phosphofructokinase domain"/>
    <property type="match status" value="2"/>
</dbReference>
<dbReference type="GO" id="GO:0003872">
    <property type="term" value="F:6-phosphofructokinase activity"/>
    <property type="evidence" value="ECO:0007669"/>
    <property type="project" value="UniProtKB-UniRule"/>
</dbReference>
<feature type="binding site" evidence="16">
    <location>
        <position position="131"/>
    </location>
    <ligand>
        <name>Mg(2+)</name>
        <dbReference type="ChEBI" id="CHEBI:18420"/>
        <note>catalytic</note>
    </ligand>
</feature>
<feature type="domain" description="Phosphofructokinase" evidence="19">
    <location>
        <begin position="420"/>
        <end position="717"/>
    </location>
</feature>
<dbReference type="GO" id="GO:0005741">
    <property type="term" value="C:mitochondrial outer membrane"/>
    <property type="evidence" value="ECO:0007669"/>
    <property type="project" value="UniProtKB-SubCell"/>
</dbReference>
<dbReference type="FunFam" id="3.40.50.460:FF:000008">
    <property type="entry name" value="ATP-dependent 6-phosphofructokinase"/>
    <property type="match status" value="1"/>
</dbReference>
<dbReference type="GO" id="GO:0005524">
    <property type="term" value="F:ATP binding"/>
    <property type="evidence" value="ECO:0007669"/>
    <property type="project" value="UniProtKB-KW"/>
</dbReference>
<evidence type="ECO:0000256" key="9">
    <source>
        <dbReference type="ARBA" id="ARBA00022723"/>
    </source>
</evidence>
<evidence type="ECO:0000256" key="10">
    <source>
        <dbReference type="ARBA" id="ARBA00022741"/>
    </source>
</evidence>
<evidence type="ECO:0000256" key="16">
    <source>
        <dbReference type="HAMAP-Rule" id="MF_03184"/>
    </source>
</evidence>
<feature type="binding site" description="in other chain" evidence="16">
    <location>
        <begin position="554"/>
        <end position="558"/>
    </location>
    <ligand>
        <name>beta-D-fructose 2,6-bisphosphate</name>
        <dbReference type="ChEBI" id="CHEBI:58579"/>
        <note>allosteric activator; ligand shared between dimeric partners</note>
    </ligand>
</feature>
<dbReference type="AlphaFoldDB" id="A0AA38RCA6"/>
<evidence type="ECO:0000256" key="8">
    <source>
        <dbReference type="ARBA" id="ARBA00022679"/>
    </source>
</evidence>
<dbReference type="HAMAP" id="MF_03184">
    <property type="entry name" value="Phosphofructokinase_I_E"/>
    <property type="match status" value="1"/>
</dbReference>
<proteinExistence type="inferred from homology"/>
<dbReference type="InterPro" id="IPR009161">
    <property type="entry name" value="6-Pfructokinase_euk"/>
</dbReference>
<feature type="binding site" description="in other chain" evidence="16">
    <location>
        <begin position="312"/>
        <end position="315"/>
    </location>
    <ligand>
        <name>substrate</name>
        <note>ligand shared between dimeric partners</note>
    </ligand>
</feature>
<accession>A0AA38RCA6</accession>
<evidence type="ECO:0000256" key="1">
    <source>
        <dbReference type="ARBA" id="ARBA00001946"/>
    </source>
</evidence>
<feature type="binding site" evidence="16">
    <location>
        <position position="685"/>
    </location>
    <ligand>
        <name>beta-D-fructose 2,6-bisphosphate</name>
        <dbReference type="ChEBI" id="CHEBI:58579"/>
        <note>allosteric activator; ligand shared between dimeric partners</note>
    </ligand>
</feature>
<evidence type="ECO:0000256" key="11">
    <source>
        <dbReference type="ARBA" id="ARBA00022777"/>
    </source>
</evidence>
<dbReference type="GO" id="GO:0006002">
    <property type="term" value="P:fructose 6-phosphate metabolic process"/>
    <property type="evidence" value="ECO:0007669"/>
    <property type="project" value="InterPro"/>
</dbReference>
<feature type="domain" description="Phosphofructokinase" evidence="19">
    <location>
        <begin position="29"/>
        <end position="338"/>
    </location>
</feature>
<dbReference type="InterPro" id="IPR022953">
    <property type="entry name" value="ATP_PFK"/>
</dbReference>
<comment type="similarity">
    <text evidence="16">Belongs to the phosphofructokinase type A (PFKA) family. ATP-dependent PFK group I subfamily. Eukaryotic two domain clade 'E' sub-subfamily.</text>
</comment>
<gene>
    <name evidence="20" type="ORF">NKR19_g6876</name>
</gene>
<dbReference type="PIRSF" id="PIRSF000533">
    <property type="entry name" value="ATP_PFK_euk"/>
    <property type="match status" value="1"/>
</dbReference>
<evidence type="ECO:0000256" key="14">
    <source>
        <dbReference type="ARBA" id="ARBA00023152"/>
    </source>
</evidence>
<feature type="region of interest" description="C-terminal regulatory PFK domain 2" evidence="16">
    <location>
        <begin position="420"/>
        <end position="809"/>
    </location>
</feature>